<dbReference type="AlphaFoldDB" id="L9XPN2"/>
<accession>L9XPN2</accession>
<keyword evidence="1" id="KW-1133">Transmembrane helix</keyword>
<feature type="transmembrane region" description="Helical" evidence="1">
    <location>
        <begin position="15"/>
        <end position="33"/>
    </location>
</feature>
<proteinExistence type="predicted"/>
<organism evidence="2 3">
    <name type="scientific">Natronococcus jeotgali DSM 18795</name>
    <dbReference type="NCBI Taxonomy" id="1227498"/>
    <lineage>
        <taxon>Archaea</taxon>
        <taxon>Methanobacteriati</taxon>
        <taxon>Methanobacteriota</taxon>
        <taxon>Stenosarchaea group</taxon>
        <taxon>Halobacteria</taxon>
        <taxon>Halobacteriales</taxon>
        <taxon>Natrialbaceae</taxon>
        <taxon>Natronococcus</taxon>
    </lineage>
</organism>
<gene>
    <name evidence="2" type="ORF">C492_07115</name>
</gene>
<keyword evidence="1" id="KW-0812">Transmembrane</keyword>
<comment type="caution">
    <text evidence="2">The sequence shown here is derived from an EMBL/GenBank/DDBJ whole genome shotgun (WGS) entry which is preliminary data.</text>
</comment>
<dbReference type="Proteomes" id="UP000011531">
    <property type="component" value="Unassembled WGS sequence"/>
</dbReference>
<feature type="transmembrane region" description="Helical" evidence="1">
    <location>
        <begin position="40"/>
        <end position="57"/>
    </location>
</feature>
<name>L9XPN2_9EURY</name>
<dbReference type="EMBL" id="AOIA01000045">
    <property type="protein sequence ID" value="ELY63391.1"/>
    <property type="molecule type" value="Genomic_DNA"/>
</dbReference>
<evidence type="ECO:0000313" key="3">
    <source>
        <dbReference type="Proteomes" id="UP000011531"/>
    </source>
</evidence>
<evidence type="ECO:0000313" key="2">
    <source>
        <dbReference type="EMBL" id="ELY63391.1"/>
    </source>
</evidence>
<sequence length="74" mass="8844">MSFRELLGPDSLDQIVYVILFWSLILFGSAYILDEQIIRLESIVGTGILLAWVIWAINYRLQQVQQERYEKRRR</sequence>
<evidence type="ECO:0000256" key="1">
    <source>
        <dbReference type="SAM" id="Phobius"/>
    </source>
</evidence>
<reference evidence="2 3" key="1">
    <citation type="journal article" date="2014" name="PLoS Genet.">
        <title>Phylogenetically driven sequencing of extremely halophilic archaea reveals strategies for static and dynamic osmo-response.</title>
        <authorList>
            <person name="Becker E.A."/>
            <person name="Seitzer P.M."/>
            <person name="Tritt A."/>
            <person name="Larsen D."/>
            <person name="Krusor M."/>
            <person name="Yao A.I."/>
            <person name="Wu D."/>
            <person name="Madern D."/>
            <person name="Eisen J.A."/>
            <person name="Darling A.E."/>
            <person name="Facciotti M.T."/>
        </authorList>
    </citation>
    <scope>NUCLEOTIDE SEQUENCE [LARGE SCALE GENOMIC DNA]</scope>
    <source>
        <strain evidence="2 3">DSM 18795</strain>
    </source>
</reference>
<keyword evidence="3" id="KW-1185">Reference proteome</keyword>
<protein>
    <submittedName>
        <fullName evidence="2">Uncharacterized protein</fullName>
    </submittedName>
</protein>
<keyword evidence="1" id="KW-0472">Membrane</keyword>